<reference evidence="1" key="1">
    <citation type="submission" date="2018-05" db="EMBL/GenBank/DDBJ databases">
        <authorList>
            <person name="Lanie J.A."/>
            <person name="Ng W.-L."/>
            <person name="Kazmierczak K.M."/>
            <person name="Andrzejewski T.M."/>
            <person name="Davidsen T.M."/>
            <person name="Wayne K.J."/>
            <person name="Tettelin H."/>
            <person name="Glass J.I."/>
            <person name="Rusch D."/>
            <person name="Podicherti R."/>
            <person name="Tsui H.-C.T."/>
            <person name="Winkler M.E."/>
        </authorList>
    </citation>
    <scope>NUCLEOTIDE SEQUENCE</scope>
</reference>
<name>A0A382PCB7_9ZZZZ</name>
<feature type="non-terminal residue" evidence="1">
    <location>
        <position position="1"/>
    </location>
</feature>
<accession>A0A382PCB7</accession>
<sequence length="25" mass="2852">SYYGGIELKRDGPSLFRQPQVLLSQ</sequence>
<dbReference type="EMBL" id="UINC01106015">
    <property type="protein sequence ID" value="SVC70368.1"/>
    <property type="molecule type" value="Genomic_DNA"/>
</dbReference>
<gene>
    <name evidence="1" type="ORF">METZ01_LOCUS323222</name>
</gene>
<proteinExistence type="predicted"/>
<protein>
    <submittedName>
        <fullName evidence="1">Uncharacterized protein</fullName>
    </submittedName>
</protein>
<evidence type="ECO:0000313" key="1">
    <source>
        <dbReference type="EMBL" id="SVC70368.1"/>
    </source>
</evidence>
<organism evidence="1">
    <name type="scientific">marine metagenome</name>
    <dbReference type="NCBI Taxonomy" id="408172"/>
    <lineage>
        <taxon>unclassified sequences</taxon>
        <taxon>metagenomes</taxon>
        <taxon>ecological metagenomes</taxon>
    </lineage>
</organism>
<dbReference type="AlphaFoldDB" id="A0A382PCB7"/>